<comment type="pathway">
    <text evidence="3 9">Carbohydrate metabolism; galactose metabolism.</text>
</comment>
<keyword evidence="12" id="KW-1185">Reference proteome</keyword>
<reference evidence="11 12" key="1">
    <citation type="submission" date="2020-12" db="EMBL/GenBank/DDBJ databases">
        <title>Pseudomonas schmalbachii sp. nov. isolated from millipede gut.</title>
        <authorList>
            <person name="Shelomi M."/>
        </authorList>
    </citation>
    <scope>NUCLEOTIDE SEQUENCE [LARGE SCALE GENOMIC DNA]</scope>
    <source>
        <strain evidence="11 12">Milli4</strain>
    </source>
</reference>
<dbReference type="PRINTS" id="PR01713">
    <property type="entry name" value="NUCEPIMERASE"/>
</dbReference>
<comment type="cofactor">
    <cofactor evidence="2 9">
        <name>NAD(+)</name>
        <dbReference type="ChEBI" id="CHEBI:57540"/>
    </cofactor>
</comment>
<dbReference type="Pfam" id="PF16363">
    <property type="entry name" value="GDP_Man_Dehyd"/>
    <property type="match status" value="1"/>
</dbReference>
<dbReference type="Proteomes" id="UP000669060">
    <property type="component" value="Unassembled WGS sequence"/>
</dbReference>
<dbReference type="InterPro" id="IPR036291">
    <property type="entry name" value="NAD(P)-bd_dom_sf"/>
</dbReference>
<evidence type="ECO:0000259" key="10">
    <source>
        <dbReference type="Pfam" id="PF16363"/>
    </source>
</evidence>
<comment type="subunit">
    <text evidence="9">Homodimer.</text>
</comment>
<dbReference type="Gene3D" id="3.40.50.720">
    <property type="entry name" value="NAD(P)-binding Rossmann-like Domain"/>
    <property type="match status" value="1"/>
</dbReference>
<comment type="similarity">
    <text evidence="4 9">Belongs to the NAD(P)-dependent epimerase/dehydratase family.</text>
</comment>
<dbReference type="InterPro" id="IPR005886">
    <property type="entry name" value="UDP_G4E"/>
</dbReference>
<dbReference type="PANTHER" id="PTHR43725:SF47">
    <property type="entry name" value="UDP-GLUCOSE 4-EPIMERASE"/>
    <property type="match status" value="1"/>
</dbReference>
<dbReference type="RefSeq" id="WP_208312394.1">
    <property type="nucleotide sequence ID" value="NZ_JAELYA010000001.1"/>
</dbReference>
<keyword evidence="7 9" id="KW-0520">NAD</keyword>
<dbReference type="InterPro" id="IPR016040">
    <property type="entry name" value="NAD(P)-bd_dom"/>
</dbReference>
<dbReference type="NCBIfam" id="NF007956">
    <property type="entry name" value="PRK10675.1"/>
    <property type="match status" value="1"/>
</dbReference>
<feature type="domain" description="NAD(P)-binding" evidence="10">
    <location>
        <begin position="4"/>
        <end position="324"/>
    </location>
</feature>
<accession>A0ABS3TPS2</accession>
<dbReference type="Gene3D" id="3.90.25.10">
    <property type="entry name" value="UDP-galactose 4-epimerase, domain 1"/>
    <property type="match status" value="1"/>
</dbReference>
<evidence type="ECO:0000256" key="9">
    <source>
        <dbReference type="RuleBase" id="RU366046"/>
    </source>
</evidence>
<evidence type="ECO:0000256" key="1">
    <source>
        <dbReference type="ARBA" id="ARBA00000083"/>
    </source>
</evidence>
<comment type="catalytic activity">
    <reaction evidence="1 9">
        <text>UDP-alpha-D-glucose = UDP-alpha-D-galactose</text>
        <dbReference type="Rhea" id="RHEA:22168"/>
        <dbReference type="ChEBI" id="CHEBI:58885"/>
        <dbReference type="ChEBI" id="CHEBI:66914"/>
        <dbReference type="EC" id="5.1.3.2"/>
    </reaction>
</comment>
<evidence type="ECO:0000313" key="12">
    <source>
        <dbReference type="Proteomes" id="UP000669060"/>
    </source>
</evidence>
<proteinExistence type="inferred from homology"/>
<evidence type="ECO:0000256" key="7">
    <source>
        <dbReference type="ARBA" id="ARBA00023027"/>
    </source>
</evidence>
<dbReference type="GO" id="GO:0003978">
    <property type="term" value="F:UDP-glucose 4-epimerase activity"/>
    <property type="evidence" value="ECO:0007669"/>
    <property type="project" value="UniProtKB-EC"/>
</dbReference>
<keyword evidence="9" id="KW-0119">Carbohydrate metabolism</keyword>
<dbReference type="CDD" id="cd05247">
    <property type="entry name" value="UDP_G4E_1_SDR_e"/>
    <property type="match status" value="1"/>
</dbReference>
<evidence type="ECO:0000256" key="6">
    <source>
        <dbReference type="ARBA" id="ARBA00018569"/>
    </source>
</evidence>
<evidence type="ECO:0000256" key="3">
    <source>
        <dbReference type="ARBA" id="ARBA00004947"/>
    </source>
</evidence>
<organism evidence="11 12">
    <name type="scientific">Pseudomonas schmalbachii</name>
    <dbReference type="NCBI Taxonomy" id="2816993"/>
    <lineage>
        <taxon>Bacteria</taxon>
        <taxon>Pseudomonadati</taxon>
        <taxon>Pseudomonadota</taxon>
        <taxon>Gammaproteobacteria</taxon>
        <taxon>Pseudomonadales</taxon>
        <taxon>Pseudomonadaceae</taxon>
        <taxon>Pseudomonas</taxon>
    </lineage>
</organism>
<name>A0ABS3TPS2_9PSED</name>
<evidence type="ECO:0000256" key="5">
    <source>
        <dbReference type="ARBA" id="ARBA00013189"/>
    </source>
</evidence>
<dbReference type="EMBL" id="JAELYA010000001">
    <property type="protein sequence ID" value="MBO3274589.1"/>
    <property type="molecule type" value="Genomic_DNA"/>
</dbReference>
<dbReference type="EC" id="5.1.3.2" evidence="5 9"/>
<comment type="caution">
    <text evidence="11">The sequence shown here is derived from an EMBL/GenBank/DDBJ whole genome shotgun (WGS) entry which is preliminary data.</text>
</comment>
<protein>
    <recommendedName>
        <fullName evidence="6 9">UDP-glucose 4-epimerase</fullName>
        <ecNumber evidence="5 9">5.1.3.2</ecNumber>
    </recommendedName>
</protein>
<sequence length="335" mass="36802">MKVLVTGGTGFIGSHVVADLLEQNSEIVVLDNLRNSSREVIDRLRSLASTEFDFIEGDVRDTQLVREVIATHAVDAVVHLAGLKSVSESVRFPLDYYDSNLVGSIALLNAMAAEGVYRLVFSSSATVYGSPESTPITESHPVGRVENPYGRSKYFVEEVLKDLVASDKRWSVAILRYFNPAGAHSSGAIGESPKGTPNNLVPILTKVALGKMDKVFVYGDDYPTVDGSGVRDYVHVCDLAKGHVQALDYIFSESGLHVWNMGAGRGYSVMEVLKSFESVIGKSIPHEFSGRRPGDVAECWADISKVKRELGWKSDKDIHQIVQDAWRWQSLNPEL</sequence>
<dbReference type="NCBIfam" id="TIGR01179">
    <property type="entry name" value="galE"/>
    <property type="match status" value="1"/>
</dbReference>
<keyword evidence="8 9" id="KW-0413">Isomerase</keyword>
<evidence type="ECO:0000256" key="8">
    <source>
        <dbReference type="ARBA" id="ARBA00023235"/>
    </source>
</evidence>
<dbReference type="SUPFAM" id="SSF51735">
    <property type="entry name" value="NAD(P)-binding Rossmann-fold domains"/>
    <property type="match status" value="1"/>
</dbReference>
<evidence type="ECO:0000256" key="4">
    <source>
        <dbReference type="ARBA" id="ARBA00007637"/>
    </source>
</evidence>
<evidence type="ECO:0000256" key="2">
    <source>
        <dbReference type="ARBA" id="ARBA00001911"/>
    </source>
</evidence>
<dbReference type="PANTHER" id="PTHR43725">
    <property type="entry name" value="UDP-GLUCOSE 4-EPIMERASE"/>
    <property type="match status" value="1"/>
</dbReference>
<evidence type="ECO:0000313" key="11">
    <source>
        <dbReference type="EMBL" id="MBO3274589.1"/>
    </source>
</evidence>
<gene>
    <name evidence="11" type="primary">galE</name>
    <name evidence="11" type="ORF">JFY56_05100</name>
</gene>